<dbReference type="EMBL" id="CM046516">
    <property type="protein sequence ID" value="KAI8648584.1"/>
    <property type="molecule type" value="Genomic_DNA"/>
</dbReference>
<evidence type="ECO:0000313" key="1">
    <source>
        <dbReference type="EMBL" id="KAI8648584.1"/>
    </source>
</evidence>
<organism evidence="1 2">
    <name type="scientific">Fusarium keratoplasticum</name>
    <dbReference type="NCBI Taxonomy" id="1328300"/>
    <lineage>
        <taxon>Eukaryota</taxon>
        <taxon>Fungi</taxon>
        <taxon>Dikarya</taxon>
        <taxon>Ascomycota</taxon>
        <taxon>Pezizomycotina</taxon>
        <taxon>Sordariomycetes</taxon>
        <taxon>Hypocreomycetidae</taxon>
        <taxon>Hypocreales</taxon>
        <taxon>Nectriaceae</taxon>
        <taxon>Fusarium</taxon>
        <taxon>Fusarium solani species complex</taxon>
    </lineage>
</organism>
<gene>
    <name evidence="1" type="ORF">NCS57_01469900</name>
</gene>
<keyword evidence="2" id="KW-1185">Reference proteome</keyword>
<protein>
    <submittedName>
        <fullName evidence="1">Uncharacterized protein</fullName>
    </submittedName>
</protein>
<comment type="caution">
    <text evidence="1">The sequence shown here is derived from an EMBL/GenBank/DDBJ whole genome shotgun (WGS) entry which is preliminary data.</text>
</comment>
<name>A0ACC0QC52_9HYPO</name>
<accession>A0ACC0QC52</accession>
<reference evidence="1" key="1">
    <citation type="submission" date="2022-06" db="EMBL/GenBank/DDBJ databases">
        <title>Fusarium solani species complex genomes reveal bases of compartmentalisation and animal pathogenesis.</title>
        <authorList>
            <person name="Tsai I.J."/>
        </authorList>
    </citation>
    <scope>NUCLEOTIDE SEQUENCE</scope>
    <source>
        <strain evidence="1">Fu6.1</strain>
    </source>
</reference>
<evidence type="ECO:0000313" key="2">
    <source>
        <dbReference type="Proteomes" id="UP001065298"/>
    </source>
</evidence>
<dbReference type="Proteomes" id="UP001065298">
    <property type="component" value="Chromosome 14"/>
</dbReference>
<proteinExistence type="predicted"/>
<sequence>MPSFEQPHNALLDLTWQSLVLIGRKAGLAGTVNRGAVAITVPGKLQANHCDDGSAPPERKTNLLARGGTRSLASRGLTLFGDTSTELIGHPPDKVANGINNVWPRPEWFPGARINFTENILAVGLKTHPDSVAVSACREAGTHWRHLTWRQLHSQVALYTAALRAAGIGRGDRVAGVLSNSIEAVVILLATGAVGAIFSSMAPDMGAAGIVSRYAQIQPKMIFVDTEVLYAGKRRILHEKLTMALTHLRKRVPGLGKVVVITGSLLSDPGCITLNQFLDVQPSPLRYEQVPFDHPIYILYSSGTTGAPKCICHSGGGALLQQKKELILTNDMNSESTYYQYTTTGWMMWNYLIGSLSVGSHIVLYDGSPLYPNAAFQIHLLEEQGVTHWGTSPKLLNALKQSGFKRTEALQNLRLVVSSGSPLSAETSRWFRDTMPSYVGLFSGSGGTDLVGGSRFLSGNFLSTIHDGELASPQLGMDVQVWDYQGRNVDDAGDKGDLVITTPFFSMPVCFWGDKDGKKYRKAYFDRFPGVWCHGDFVQRNPATGGYAILGRSDGVLNPGGMGSPSTIPPRNPPSGTDVCDKGIRFGTAEIYAVVDHFPQVQDCIAVGQRRPGESDEQVLLFLKTGTSDFNQVRGRIQEAIREQLSPRHVPAHILHVNDIPCTSNGKVIEMVVKAIVCKSRVANIDSVANPECLAEYRKFADLPSSSGEAKL</sequence>